<name>A0A0F4YLW2_RASE3</name>
<evidence type="ECO:0000313" key="5">
    <source>
        <dbReference type="Proteomes" id="UP000053958"/>
    </source>
</evidence>
<keyword evidence="3" id="KW-0472">Membrane</keyword>
<keyword evidence="2 4" id="KW-0378">Hydrolase</keyword>
<dbReference type="Proteomes" id="UP000053958">
    <property type="component" value="Unassembled WGS sequence"/>
</dbReference>
<comment type="similarity">
    <text evidence="2">Belongs to the metallo-dependent hydrolases superfamily. Peptidase M19 family.</text>
</comment>
<dbReference type="AlphaFoldDB" id="A0A0F4YLW2"/>
<sequence length="477" mass="53796">MANRPGSSSSSQWPILSLVIALFGGIIAFLFINNPFFQLNQDRDPIQYIIPWNKISSLLSGQQKENEEEAIDPTDYVARARRILRTTPLIDGHNDFPFLLRQQLKNRIYDHDFEDERLAAHTDLRKMREGLMGGQFWSVYVPCPEDLVPKTGDDGDEKKFVPGLNEPNWAVRDTLEQIDVTKRLVAQYSHLLELCTDPHCIRAAHKAGKVASMIGIEGGHQTGNSLGALRQLFDLGARYVTLTHNCDNAFGTAWTTTFNKTTASSHEDPGLTPFGRHFVREMNRLGMMVDLAHVSPNTMRDVLAISRAPVIFSHSGAYSVQPHGRNVPDDVLRSLRTNGGIVMVPFVSPFLNIEHPEEATVEDVVDHILWIADVAGWEHVGLGSDFDGTVNVAKGIDDVTQWPNLIARLLVRGVSDEHARMLVGENLLRMWTQVEEVAKTIQKEEWPDEAFWEDRLWEPEYPGVPRLFPPVQQKEEV</sequence>
<dbReference type="CDD" id="cd01301">
    <property type="entry name" value="rDP_like"/>
    <property type="match status" value="1"/>
</dbReference>
<dbReference type="PANTHER" id="PTHR10443">
    <property type="entry name" value="MICROSOMAL DIPEPTIDASE"/>
    <property type="match status" value="1"/>
</dbReference>
<dbReference type="Gene3D" id="3.20.20.140">
    <property type="entry name" value="Metal-dependent hydrolases"/>
    <property type="match status" value="1"/>
</dbReference>
<dbReference type="GO" id="GO:0070573">
    <property type="term" value="F:metallodipeptidase activity"/>
    <property type="evidence" value="ECO:0007669"/>
    <property type="project" value="InterPro"/>
</dbReference>
<gene>
    <name evidence="4" type="ORF">T310_7199</name>
</gene>
<comment type="cofactor">
    <cofactor evidence="2">
        <name>Zn(2+)</name>
        <dbReference type="ChEBI" id="CHEBI:29105"/>
    </cofactor>
</comment>
<dbReference type="OrthoDB" id="445695at2759"/>
<keyword evidence="2" id="KW-0479">Metal-binding</keyword>
<keyword evidence="3" id="KW-0812">Transmembrane</keyword>
<keyword evidence="3" id="KW-1133">Transmembrane helix</keyword>
<keyword evidence="1 2" id="KW-0224">Dipeptidase</keyword>
<dbReference type="EMBL" id="LASV01000411">
    <property type="protein sequence ID" value="KKA18846.1"/>
    <property type="molecule type" value="Genomic_DNA"/>
</dbReference>
<keyword evidence="5" id="KW-1185">Reference proteome</keyword>
<dbReference type="PANTHER" id="PTHR10443:SF12">
    <property type="entry name" value="DIPEPTIDASE"/>
    <property type="match status" value="1"/>
</dbReference>
<dbReference type="Pfam" id="PF01244">
    <property type="entry name" value="Peptidase_M19"/>
    <property type="match status" value="1"/>
</dbReference>
<evidence type="ECO:0000256" key="2">
    <source>
        <dbReference type="RuleBase" id="RU341113"/>
    </source>
</evidence>
<accession>A0A0F4YLW2</accession>
<dbReference type="STRING" id="1408163.A0A0F4YLW2"/>
<dbReference type="GO" id="GO:0006508">
    <property type="term" value="P:proteolysis"/>
    <property type="evidence" value="ECO:0007669"/>
    <property type="project" value="UniProtKB-KW"/>
</dbReference>
<evidence type="ECO:0000313" key="4">
    <source>
        <dbReference type="EMBL" id="KKA18846.1"/>
    </source>
</evidence>
<dbReference type="GO" id="GO:0046872">
    <property type="term" value="F:metal ion binding"/>
    <property type="evidence" value="ECO:0007669"/>
    <property type="project" value="UniProtKB-UniRule"/>
</dbReference>
<proteinExistence type="inferred from homology"/>
<keyword evidence="2" id="KW-0482">Metalloprotease</keyword>
<dbReference type="SUPFAM" id="SSF51556">
    <property type="entry name" value="Metallo-dependent hydrolases"/>
    <property type="match status" value="1"/>
</dbReference>
<dbReference type="GeneID" id="25319475"/>
<dbReference type="InterPro" id="IPR032466">
    <property type="entry name" value="Metal_Hydrolase"/>
</dbReference>
<evidence type="ECO:0000256" key="1">
    <source>
        <dbReference type="ARBA" id="ARBA00022997"/>
    </source>
</evidence>
<evidence type="ECO:0000256" key="3">
    <source>
        <dbReference type="SAM" id="Phobius"/>
    </source>
</evidence>
<dbReference type="InterPro" id="IPR008257">
    <property type="entry name" value="Pept_M19"/>
</dbReference>
<reference evidence="4 5" key="1">
    <citation type="submission" date="2015-04" db="EMBL/GenBank/DDBJ databases">
        <authorList>
            <person name="Heijne W.H."/>
            <person name="Fedorova N.D."/>
            <person name="Nierman W.C."/>
            <person name="Vollebregt A.W."/>
            <person name="Zhao Z."/>
            <person name="Wu L."/>
            <person name="Kumar M."/>
            <person name="Stam H."/>
            <person name="van den Berg M.A."/>
            <person name="Pel H.J."/>
        </authorList>
    </citation>
    <scope>NUCLEOTIDE SEQUENCE [LARGE SCALE GENOMIC DNA]</scope>
    <source>
        <strain evidence="4 5">CBS 393.64</strain>
    </source>
</reference>
<organism evidence="4 5">
    <name type="scientific">Rasamsonia emersonii (strain ATCC 16479 / CBS 393.64 / IMI 116815)</name>
    <dbReference type="NCBI Taxonomy" id="1408163"/>
    <lineage>
        <taxon>Eukaryota</taxon>
        <taxon>Fungi</taxon>
        <taxon>Dikarya</taxon>
        <taxon>Ascomycota</taxon>
        <taxon>Pezizomycotina</taxon>
        <taxon>Eurotiomycetes</taxon>
        <taxon>Eurotiomycetidae</taxon>
        <taxon>Eurotiales</taxon>
        <taxon>Trichocomaceae</taxon>
        <taxon>Rasamsonia</taxon>
    </lineage>
</organism>
<dbReference type="EC" id="3.4.13.19" evidence="2"/>
<feature type="transmembrane region" description="Helical" evidence="3">
    <location>
        <begin position="12"/>
        <end position="32"/>
    </location>
</feature>
<comment type="caution">
    <text evidence="4">The sequence shown here is derived from an EMBL/GenBank/DDBJ whole genome shotgun (WGS) entry which is preliminary data.</text>
</comment>
<keyword evidence="2" id="KW-0645">Protease</keyword>
<protein>
    <recommendedName>
        <fullName evidence="2">Dipeptidase</fullName>
        <ecNumber evidence="2">3.4.13.19</ecNumber>
    </recommendedName>
</protein>
<dbReference type="PROSITE" id="PS51365">
    <property type="entry name" value="RENAL_DIPEPTIDASE_2"/>
    <property type="match status" value="1"/>
</dbReference>
<comment type="catalytic activity">
    <reaction evidence="2">
        <text>an L-aminoacyl-L-amino acid + H2O = 2 an L-alpha-amino acid</text>
        <dbReference type="Rhea" id="RHEA:48940"/>
        <dbReference type="ChEBI" id="CHEBI:15377"/>
        <dbReference type="ChEBI" id="CHEBI:59869"/>
        <dbReference type="ChEBI" id="CHEBI:77460"/>
        <dbReference type="EC" id="3.4.13.19"/>
    </reaction>
</comment>
<keyword evidence="2" id="KW-0862">Zinc</keyword>
<dbReference type="RefSeq" id="XP_013325458.1">
    <property type="nucleotide sequence ID" value="XM_013470004.1"/>
</dbReference>